<keyword evidence="5 8" id="KW-0486">Methionine biosynthesis</keyword>
<dbReference type="SUPFAM" id="SSF52317">
    <property type="entry name" value="Class I glutamine amidotransferase-like"/>
    <property type="match status" value="1"/>
</dbReference>
<dbReference type="OrthoDB" id="9772423at2"/>
<dbReference type="NCBIfam" id="TIGR01001">
    <property type="entry name" value="metA"/>
    <property type="match status" value="1"/>
</dbReference>
<comment type="catalytic activity">
    <reaction evidence="7 8">
        <text>L-homoserine + acetyl-CoA = O-acetyl-L-homoserine + CoA</text>
        <dbReference type="Rhea" id="RHEA:13701"/>
        <dbReference type="ChEBI" id="CHEBI:57287"/>
        <dbReference type="ChEBI" id="CHEBI:57288"/>
        <dbReference type="ChEBI" id="CHEBI:57476"/>
        <dbReference type="ChEBI" id="CHEBI:57716"/>
        <dbReference type="EC" id="2.3.1.31"/>
    </reaction>
</comment>
<dbReference type="InterPro" id="IPR005697">
    <property type="entry name" value="HST_MetA"/>
</dbReference>
<dbReference type="InterPro" id="IPR033752">
    <property type="entry name" value="MetA_family"/>
</dbReference>
<comment type="function">
    <text evidence="8">Transfers an acetyl group from acetyl-CoA to L-homoserine, forming acetyl-L-homoserine.</text>
</comment>
<dbReference type="EMBL" id="VMSO01000002">
    <property type="protein sequence ID" value="KAA8502484.1"/>
    <property type="molecule type" value="Genomic_DNA"/>
</dbReference>
<evidence type="ECO:0000256" key="9">
    <source>
        <dbReference type="PIRSR" id="PIRSR000450-1"/>
    </source>
</evidence>
<gene>
    <name evidence="10" type="primary">metA</name>
    <name evidence="8" type="synonym">metAA</name>
    <name evidence="10" type="ORF">FNY66_02285</name>
</gene>
<evidence type="ECO:0000256" key="5">
    <source>
        <dbReference type="ARBA" id="ARBA00023167"/>
    </source>
</evidence>
<dbReference type="UniPathway" id="UPA00051">
    <property type="reaction ID" value="UER00074"/>
</dbReference>
<keyword evidence="6 8" id="KW-0012">Acyltransferase</keyword>
<dbReference type="GO" id="GO:0008899">
    <property type="term" value="F:homoserine O-succinyltransferase activity"/>
    <property type="evidence" value="ECO:0007669"/>
    <property type="project" value="UniProtKB-UniRule"/>
</dbReference>
<evidence type="ECO:0000256" key="7">
    <source>
        <dbReference type="ARBA" id="ARBA00049043"/>
    </source>
</evidence>
<dbReference type="Proteomes" id="UP000322025">
    <property type="component" value="Unassembled WGS sequence"/>
</dbReference>
<dbReference type="CDD" id="cd03131">
    <property type="entry name" value="GATase1_HTS"/>
    <property type="match status" value="1"/>
</dbReference>
<feature type="site" description="Important for substrate specificity" evidence="8">
    <location>
        <position position="192"/>
    </location>
</feature>
<feature type="binding site" evidence="8">
    <location>
        <position position="192"/>
    </location>
    <ligand>
        <name>substrate</name>
    </ligand>
</feature>
<comment type="subcellular location">
    <subcellularLocation>
        <location evidence="1 8">Cytoplasm</location>
    </subcellularLocation>
</comment>
<feature type="binding site" evidence="8">
    <location>
        <position position="249"/>
    </location>
    <ligand>
        <name>substrate</name>
    </ligand>
</feature>
<comment type="caution">
    <text evidence="8">Lacks conserved residue(s) required for the propagation of feature annotation.</text>
</comment>
<feature type="active site" evidence="8">
    <location>
        <position position="237"/>
    </location>
</feature>
<sequence length="311" mass="36298">MPIRVQNDLPVKEILEHENIFVMDEYRAAHQDIRPLSIGLLNLMPLKEDTELQILRSLSNTPIQVDVTFVRMTSHVSKNTSTSHIYKFYEPFESICDKKFDGFIITGAPVEQMPFEEVDYWEELKKIMEWTKTNVTSTLHLCWGAQAGIYYHYGIDKADLPKKLSGVYRHRVRNRRIPLVRGFDDVFMAPHSRHTEVPQDLLEADERITILADSRQAGVFLCMAQEGRQIFVMGHPEYDRMTLDAEYKRDMGRGLNPQIPENYYPDDDPENKPVLTWRSHANNLYTNWVNYYVYQATPYDLYGTPAAAQRD</sequence>
<dbReference type="Pfam" id="PF04204">
    <property type="entry name" value="HTS"/>
    <property type="match status" value="1"/>
</dbReference>
<evidence type="ECO:0000256" key="3">
    <source>
        <dbReference type="ARBA" id="ARBA00022605"/>
    </source>
</evidence>
<feature type="site" description="Important for acyl-CoA specificity" evidence="8">
    <location>
        <position position="111"/>
    </location>
</feature>
<dbReference type="AlphaFoldDB" id="A0A5M9HZX1"/>
<dbReference type="HAMAP" id="MF_00295">
    <property type="entry name" value="MetA_acyltransf"/>
    <property type="match status" value="1"/>
</dbReference>
<evidence type="ECO:0000256" key="1">
    <source>
        <dbReference type="ARBA" id="ARBA00004496"/>
    </source>
</evidence>
<name>A0A5M9HZX1_9FIRM</name>
<keyword evidence="11" id="KW-1185">Reference proteome</keyword>
<dbReference type="GO" id="GO:0019281">
    <property type="term" value="P:L-methionine biosynthetic process from homoserine via O-succinyl-L-homoserine and cystathionine"/>
    <property type="evidence" value="ECO:0007669"/>
    <property type="project" value="InterPro"/>
</dbReference>
<feature type="binding site" evidence="8">
    <location>
        <position position="163"/>
    </location>
    <ligand>
        <name>substrate</name>
    </ligand>
</feature>
<evidence type="ECO:0000256" key="6">
    <source>
        <dbReference type="ARBA" id="ARBA00023315"/>
    </source>
</evidence>
<dbReference type="FunFam" id="3.40.50.880:FF:000004">
    <property type="entry name" value="Homoserine O-succinyltransferase"/>
    <property type="match status" value="1"/>
</dbReference>
<evidence type="ECO:0000256" key="4">
    <source>
        <dbReference type="ARBA" id="ARBA00022679"/>
    </source>
</evidence>
<dbReference type="Gene3D" id="3.40.50.880">
    <property type="match status" value="1"/>
</dbReference>
<feature type="active site" description="Proton acceptor" evidence="8">
    <location>
        <position position="235"/>
    </location>
</feature>
<dbReference type="PANTHER" id="PTHR20919:SF0">
    <property type="entry name" value="HOMOSERINE O-SUCCINYLTRANSFERASE"/>
    <property type="match status" value="1"/>
</dbReference>
<dbReference type="PANTHER" id="PTHR20919">
    <property type="entry name" value="HOMOSERINE O-SUCCINYLTRANSFERASE"/>
    <property type="match status" value="1"/>
</dbReference>
<proteinExistence type="inferred from homology"/>
<dbReference type="GO" id="GO:0005737">
    <property type="term" value="C:cytoplasm"/>
    <property type="evidence" value="ECO:0007669"/>
    <property type="project" value="UniProtKB-SubCell"/>
</dbReference>
<feature type="active site" description="Acyl-thioester intermediate" evidence="8 9">
    <location>
        <position position="142"/>
    </location>
</feature>
<keyword evidence="3 8" id="KW-0028">Amino-acid biosynthesis</keyword>
<organism evidence="10 11">
    <name type="scientific">Mediterraneibacter catenae</name>
    <dbReference type="NCBI Taxonomy" id="2594882"/>
    <lineage>
        <taxon>Bacteria</taxon>
        <taxon>Bacillati</taxon>
        <taxon>Bacillota</taxon>
        <taxon>Clostridia</taxon>
        <taxon>Lachnospirales</taxon>
        <taxon>Lachnospiraceae</taxon>
        <taxon>Mediterraneibacter</taxon>
    </lineage>
</organism>
<dbReference type="PIRSF" id="PIRSF000450">
    <property type="entry name" value="H_ser_succinyltr"/>
    <property type="match status" value="1"/>
</dbReference>
<protein>
    <recommendedName>
        <fullName evidence="8">Homoserine O-acetyltransferase</fullName>
        <shortName evidence="8">HAT</shortName>
        <ecNumber evidence="8">2.3.1.31</ecNumber>
    </recommendedName>
    <alternativeName>
        <fullName evidence="8">Homoserine transacetylase</fullName>
        <shortName evidence="8">HTA</shortName>
    </alternativeName>
</protein>
<comment type="pathway">
    <text evidence="8">Amino-acid biosynthesis; L-methionine biosynthesis via de novo pathway; O-acetyl-L-homoserine from L-homoserine: step 1/1.</text>
</comment>
<reference evidence="10" key="1">
    <citation type="submission" date="2019-07" db="EMBL/GenBank/DDBJ databases">
        <authorList>
            <person name="Wongkuna S."/>
            <person name="Scaria J."/>
        </authorList>
    </citation>
    <scope>NUCLEOTIDE SEQUENCE [LARGE SCALE GENOMIC DNA]</scope>
    <source>
        <strain evidence="10">SW178</strain>
    </source>
</reference>
<evidence type="ECO:0000313" key="10">
    <source>
        <dbReference type="EMBL" id="KAA8502484.1"/>
    </source>
</evidence>
<dbReference type="RefSeq" id="WP_150310170.1">
    <property type="nucleotide sequence ID" value="NZ_VMSO01000002.1"/>
</dbReference>
<keyword evidence="4 8" id="KW-0808">Transferase</keyword>
<accession>A0A5M9HZX1</accession>
<comment type="similarity">
    <text evidence="8">Belongs to the MetA family.</text>
</comment>
<comment type="caution">
    <text evidence="10">The sequence shown here is derived from an EMBL/GenBank/DDBJ whole genome shotgun (WGS) entry which is preliminary data.</text>
</comment>
<evidence type="ECO:0000256" key="8">
    <source>
        <dbReference type="HAMAP-Rule" id="MF_00295"/>
    </source>
</evidence>
<dbReference type="InterPro" id="IPR029062">
    <property type="entry name" value="Class_I_gatase-like"/>
</dbReference>
<evidence type="ECO:0000256" key="2">
    <source>
        <dbReference type="ARBA" id="ARBA00022490"/>
    </source>
</evidence>
<dbReference type="GO" id="GO:0004414">
    <property type="term" value="F:homoserine O-acetyltransferase activity"/>
    <property type="evidence" value="ECO:0007669"/>
    <property type="project" value="UniProtKB-EC"/>
</dbReference>
<keyword evidence="2 8" id="KW-0963">Cytoplasm</keyword>
<evidence type="ECO:0000313" key="11">
    <source>
        <dbReference type="Proteomes" id="UP000322025"/>
    </source>
</evidence>
<dbReference type="EC" id="2.3.1.31" evidence="8"/>